<feature type="compositionally biased region" description="Polar residues" evidence="1">
    <location>
        <begin position="226"/>
        <end position="236"/>
    </location>
</feature>
<feature type="compositionally biased region" description="Polar residues" evidence="1">
    <location>
        <begin position="123"/>
        <end position="146"/>
    </location>
</feature>
<evidence type="ECO:0000313" key="2">
    <source>
        <dbReference type="EMBL" id="KAH9323690.1"/>
    </source>
</evidence>
<dbReference type="Proteomes" id="UP000824469">
    <property type="component" value="Unassembled WGS sequence"/>
</dbReference>
<feature type="region of interest" description="Disordered" evidence="1">
    <location>
        <begin position="100"/>
        <end position="236"/>
    </location>
</feature>
<gene>
    <name evidence="2" type="ORF">KI387_018329</name>
</gene>
<proteinExistence type="predicted"/>
<evidence type="ECO:0000256" key="1">
    <source>
        <dbReference type="SAM" id="MobiDB-lite"/>
    </source>
</evidence>
<protein>
    <submittedName>
        <fullName evidence="2">Uncharacterized protein</fullName>
    </submittedName>
</protein>
<feature type="compositionally biased region" description="Low complexity" evidence="1">
    <location>
        <begin position="213"/>
        <end position="225"/>
    </location>
</feature>
<feature type="non-terminal residue" evidence="2">
    <location>
        <position position="1"/>
    </location>
</feature>
<organism evidence="2 3">
    <name type="scientific">Taxus chinensis</name>
    <name type="common">Chinese yew</name>
    <name type="synonym">Taxus wallichiana var. chinensis</name>
    <dbReference type="NCBI Taxonomy" id="29808"/>
    <lineage>
        <taxon>Eukaryota</taxon>
        <taxon>Viridiplantae</taxon>
        <taxon>Streptophyta</taxon>
        <taxon>Embryophyta</taxon>
        <taxon>Tracheophyta</taxon>
        <taxon>Spermatophyta</taxon>
        <taxon>Pinopsida</taxon>
        <taxon>Pinidae</taxon>
        <taxon>Conifers II</taxon>
        <taxon>Cupressales</taxon>
        <taxon>Taxaceae</taxon>
        <taxon>Taxus</taxon>
    </lineage>
</organism>
<feature type="compositionally biased region" description="Basic and acidic residues" evidence="1">
    <location>
        <begin position="151"/>
        <end position="169"/>
    </location>
</feature>
<sequence>ADTEDYWADCADDFEARRRHCGRFSLQLIQELGLYQVPEGLQDDNSDLYSYEYDSVIKHTPLEDLDWNRKEKDDLAEILAPVLVRTKVWFDRKVRELRRHSGESSSKDVSTPRREASIPRSETPVQTPPASSTQGPTASTPSSSTQVYQKKLKEVKKEPVENDPQRKQVEVPMGPENIIVLSESEESEMPTPANAPEDPTDKDKEVQSTELPSAIDSSAAIVSSAPLTSQLETTAV</sequence>
<keyword evidence="3" id="KW-1185">Reference proteome</keyword>
<reference evidence="2 3" key="1">
    <citation type="journal article" date="2021" name="Nat. Plants">
        <title>The Taxus genome provides insights into paclitaxel biosynthesis.</title>
        <authorList>
            <person name="Xiong X."/>
            <person name="Gou J."/>
            <person name="Liao Q."/>
            <person name="Li Y."/>
            <person name="Zhou Q."/>
            <person name="Bi G."/>
            <person name="Li C."/>
            <person name="Du R."/>
            <person name="Wang X."/>
            <person name="Sun T."/>
            <person name="Guo L."/>
            <person name="Liang H."/>
            <person name="Lu P."/>
            <person name="Wu Y."/>
            <person name="Zhang Z."/>
            <person name="Ro D.K."/>
            <person name="Shang Y."/>
            <person name="Huang S."/>
            <person name="Yan J."/>
        </authorList>
    </citation>
    <scope>NUCLEOTIDE SEQUENCE [LARGE SCALE GENOMIC DNA]</scope>
    <source>
        <strain evidence="2">Ta-2019</strain>
    </source>
</reference>
<accession>A0AA38LIH0</accession>
<dbReference type="AlphaFoldDB" id="A0AA38LIH0"/>
<dbReference type="EMBL" id="JAHRHJ020000003">
    <property type="protein sequence ID" value="KAH9323690.1"/>
    <property type="molecule type" value="Genomic_DNA"/>
</dbReference>
<name>A0AA38LIH0_TAXCH</name>
<feature type="compositionally biased region" description="Basic and acidic residues" evidence="1">
    <location>
        <begin position="100"/>
        <end position="117"/>
    </location>
</feature>
<comment type="caution">
    <text evidence="2">The sequence shown here is derived from an EMBL/GenBank/DDBJ whole genome shotgun (WGS) entry which is preliminary data.</text>
</comment>
<evidence type="ECO:0000313" key="3">
    <source>
        <dbReference type="Proteomes" id="UP000824469"/>
    </source>
</evidence>